<reference evidence="1" key="2">
    <citation type="submission" date="2020-09" db="EMBL/GenBank/DDBJ databases">
        <authorList>
            <person name="Sun Q."/>
            <person name="Zhou Y."/>
        </authorList>
    </citation>
    <scope>NUCLEOTIDE SEQUENCE</scope>
    <source>
        <strain evidence="1">CGMCC 1.15760</strain>
    </source>
</reference>
<dbReference type="RefSeq" id="WP_188614707.1">
    <property type="nucleotide sequence ID" value="NZ_BMJT01000005.1"/>
</dbReference>
<gene>
    <name evidence="1" type="ORF">GCM10007425_17840</name>
</gene>
<comment type="caution">
    <text evidence="1">The sequence shown here is derived from an EMBL/GenBank/DDBJ whole genome shotgun (WGS) entry which is preliminary data.</text>
</comment>
<name>A0A917G5M5_9BACI</name>
<organism evidence="1 2">
    <name type="scientific">Lysinibacillus alkalisoli</name>
    <dbReference type="NCBI Taxonomy" id="1911548"/>
    <lineage>
        <taxon>Bacteria</taxon>
        <taxon>Bacillati</taxon>
        <taxon>Bacillota</taxon>
        <taxon>Bacilli</taxon>
        <taxon>Bacillales</taxon>
        <taxon>Bacillaceae</taxon>
        <taxon>Lysinibacillus</taxon>
    </lineage>
</organism>
<dbReference type="Proteomes" id="UP000616608">
    <property type="component" value="Unassembled WGS sequence"/>
</dbReference>
<proteinExistence type="predicted"/>
<dbReference type="AlphaFoldDB" id="A0A917G5M5"/>
<reference evidence="1" key="1">
    <citation type="journal article" date="2014" name="Int. J. Syst. Evol. Microbiol.">
        <title>Complete genome sequence of Corynebacterium casei LMG S-19264T (=DSM 44701T), isolated from a smear-ripened cheese.</title>
        <authorList>
            <consortium name="US DOE Joint Genome Institute (JGI-PGF)"/>
            <person name="Walter F."/>
            <person name="Albersmeier A."/>
            <person name="Kalinowski J."/>
            <person name="Ruckert C."/>
        </authorList>
    </citation>
    <scope>NUCLEOTIDE SEQUENCE</scope>
    <source>
        <strain evidence="1">CGMCC 1.15760</strain>
    </source>
</reference>
<sequence length="228" mass="26824">MENLVEESFNSILDLFKQNIFNTVMFNNQSEKQLRKIHDGAYSIAIWKNEINSDEQINEILSNSIQILHIGVFKDGKVTAILTRNIIDNFLKYLKRTCEIVGVNYTTDLYTKLKKYFDEKNLKIVKDKLIEIWGVYQSSSDYVHSTNSNNLSLFNNVKSYSTKQVDLNYKSEVTNLEKVLKAINFILIILEPNKYDKMDKSIREFIFSYNSEDSKAIIREHFYKVKIR</sequence>
<accession>A0A917G5M5</accession>
<dbReference type="EMBL" id="BMJT01000005">
    <property type="protein sequence ID" value="GGG23843.1"/>
    <property type="molecule type" value="Genomic_DNA"/>
</dbReference>
<keyword evidence="2" id="KW-1185">Reference proteome</keyword>
<evidence type="ECO:0000313" key="1">
    <source>
        <dbReference type="EMBL" id="GGG23843.1"/>
    </source>
</evidence>
<evidence type="ECO:0000313" key="2">
    <source>
        <dbReference type="Proteomes" id="UP000616608"/>
    </source>
</evidence>
<protein>
    <submittedName>
        <fullName evidence="1">Uncharacterized protein</fullName>
    </submittedName>
</protein>